<dbReference type="PANTHER" id="PTHR28629">
    <property type="entry name" value="TRIOKINASE/FMN CYCLASE"/>
    <property type="match status" value="1"/>
</dbReference>
<sequence>MTMNITLDMLKQGVARIATACEQSQSMLCEADSRLGDGDLGITMQKGWRQIADDSQDWPDDLSKSLFQCSKSLQKACASSFGTLQATAFMAMAKYCKENQLQEIAPADISPLLTVAYQSMMARGKGELGQKSVLDIIYQLSEALKPVLSRSELKAVALQSIDNTLNEFRQKPNLLGRARMFPEKSIGLDDPGMLAIKVIVKAI</sequence>
<dbReference type="InterPro" id="IPR036117">
    <property type="entry name" value="DhaL_dom_sf"/>
</dbReference>
<dbReference type="SUPFAM" id="SSF101473">
    <property type="entry name" value="DhaL-like"/>
    <property type="match status" value="1"/>
</dbReference>
<dbReference type="InterPro" id="IPR050861">
    <property type="entry name" value="Dihydroxyacetone_Kinase"/>
</dbReference>
<dbReference type="AlphaFoldDB" id="A0A6G6SMZ9"/>
<proteinExistence type="predicted"/>
<feature type="domain" description="DhaL" evidence="3">
    <location>
        <begin position="8"/>
        <end position="203"/>
    </location>
</feature>
<keyword evidence="1" id="KW-0808">Transferase</keyword>
<dbReference type="EMBL" id="CP047344">
    <property type="protein sequence ID" value="QIF96114.1"/>
    <property type="molecule type" value="Genomic_DNA"/>
</dbReference>
<protein>
    <submittedName>
        <fullName evidence="4">DAK2 domain-containing protein</fullName>
    </submittedName>
</protein>
<evidence type="ECO:0000256" key="1">
    <source>
        <dbReference type="ARBA" id="ARBA00022679"/>
    </source>
</evidence>
<evidence type="ECO:0000313" key="5">
    <source>
        <dbReference type="Proteomes" id="UP000503287"/>
    </source>
</evidence>
<dbReference type="GO" id="GO:0019563">
    <property type="term" value="P:glycerol catabolic process"/>
    <property type="evidence" value="ECO:0007669"/>
    <property type="project" value="TreeGrafter"/>
</dbReference>
<dbReference type="Proteomes" id="UP000503287">
    <property type="component" value="Chromosome"/>
</dbReference>
<evidence type="ECO:0000259" key="3">
    <source>
        <dbReference type="PROSITE" id="PS51480"/>
    </source>
</evidence>
<dbReference type="InterPro" id="IPR004007">
    <property type="entry name" value="DhaL_dom"/>
</dbReference>
<dbReference type="SMART" id="SM01120">
    <property type="entry name" value="Dak2"/>
    <property type="match status" value="1"/>
</dbReference>
<evidence type="ECO:0000313" key="4">
    <source>
        <dbReference type="EMBL" id="QIF96114.1"/>
    </source>
</evidence>
<dbReference type="Gene3D" id="1.25.40.340">
    <property type="match status" value="1"/>
</dbReference>
<organism evidence="4 5">
    <name type="scientific">Proteus vulgaris</name>
    <dbReference type="NCBI Taxonomy" id="585"/>
    <lineage>
        <taxon>Bacteria</taxon>
        <taxon>Pseudomonadati</taxon>
        <taxon>Pseudomonadota</taxon>
        <taxon>Gammaproteobacteria</taxon>
        <taxon>Enterobacterales</taxon>
        <taxon>Morganellaceae</taxon>
        <taxon>Proteus</taxon>
    </lineage>
</organism>
<name>A0A6G6SMZ9_PROVU</name>
<keyword evidence="5" id="KW-1185">Reference proteome</keyword>
<dbReference type="GO" id="GO:0005829">
    <property type="term" value="C:cytosol"/>
    <property type="evidence" value="ECO:0007669"/>
    <property type="project" value="TreeGrafter"/>
</dbReference>
<dbReference type="GO" id="GO:0004371">
    <property type="term" value="F:glycerone kinase activity"/>
    <property type="evidence" value="ECO:0007669"/>
    <property type="project" value="InterPro"/>
</dbReference>
<evidence type="ECO:0000256" key="2">
    <source>
        <dbReference type="ARBA" id="ARBA00022777"/>
    </source>
</evidence>
<dbReference type="Pfam" id="PF02734">
    <property type="entry name" value="Dak2"/>
    <property type="match status" value="1"/>
</dbReference>
<keyword evidence="2" id="KW-0418">Kinase</keyword>
<accession>A0A6G6SMZ9</accession>
<reference evidence="4 5" key="1">
    <citation type="submission" date="2020-01" db="EMBL/GenBank/DDBJ databases">
        <title>The genomic epidemiology of tigecycline resistance gene tet(X) variants in a swine farm in China.</title>
        <authorList>
            <person name="Peng K."/>
            <person name="Li R."/>
        </authorList>
    </citation>
    <scope>NUCLEOTIDE SEQUENCE [LARGE SCALE GENOMIC DNA]</scope>
    <source>
        <strain evidence="4 5">ZN3</strain>
    </source>
</reference>
<dbReference type="PANTHER" id="PTHR28629:SF4">
    <property type="entry name" value="TRIOKINASE_FMN CYCLASE"/>
    <property type="match status" value="1"/>
</dbReference>
<gene>
    <name evidence="4" type="ORF">GTH24_09610</name>
</gene>
<dbReference type="PROSITE" id="PS51480">
    <property type="entry name" value="DHAL"/>
    <property type="match status" value="1"/>
</dbReference>